<dbReference type="Proteomes" id="UP000821845">
    <property type="component" value="Chromosome 1"/>
</dbReference>
<comment type="caution">
    <text evidence="1">The sequence shown here is derived from an EMBL/GenBank/DDBJ whole genome shotgun (WGS) entry which is preliminary data.</text>
</comment>
<proteinExistence type="predicted"/>
<evidence type="ECO:0000313" key="1">
    <source>
        <dbReference type="EMBL" id="KAH6946023.1"/>
    </source>
</evidence>
<protein>
    <submittedName>
        <fullName evidence="1">Uncharacterized protein</fullName>
    </submittedName>
</protein>
<evidence type="ECO:0000313" key="2">
    <source>
        <dbReference type="Proteomes" id="UP000821845"/>
    </source>
</evidence>
<keyword evidence="2" id="KW-1185">Reference proteome</keyword>
<sequence>MMGNESGNGGGDQNRDTPAPSISEKEMEYRLKLAEEERRSLEVKLQIAQLQRDSPPRTPDVGGDSRSQSGQMKLLRHYAQMLSGAFPKFPADGEVPVWFESAESSLEAYSVPREFWRRIIFPLIAERVLYLSTRLTPEQHRDFDTLKGVGLDELKLSAAEYHRRFVTATKRRRETWKTFVTRVESYLNFYVEARGAATFKRLVELLVADQIKTGLTEEAGKYVKLREGEDWLKAGELARLLETFEEATGEGSACRRAVAANKGEATGGKIEKLDKPKFSESAETQARMYTKGKPPAGGKNQSRSRGWPRCGSWRRSGYRCPSQTRTKAMRGPISVQRK</sequence>
<accession>A0ACB7TIR9</accession>
<name>A0ACB7TIR9_HYAAI</name>
<organism evidence="1 2">
    <name type="scientific">Hyalomma asiaticum</name>
    <name type="common">Tick</name>
    <dbReference type="NCBI Taxonomy" id="266040"/>
    <lineage>
        <taxon>Eukaryota</taxon>
        <taxon>Metazoa</taxon>
        <taxon>Ecdysozoa</taxon>
        <taxon>Arthropoda</taxon>
        <taxon>Chelicerata</taxon>
        <taxon>Arachnida</taxon>
        <taxon>Acari</taxon>
        <taxon>Parasitiformes</taxon>
        <taxon>Ixodida</taxon>
        <taxon>Ixodoidea</taxon>
        <taxon>Ixodidae</taxon>
        <taxon>Hyalomminae</taxon>
        <taxon>Hyalomma</taxon>
    </lineage>
</organism>
<gene>
    <name evidence="1" type="ORF">HPB50_011162</name>
</gene>
<dbReference type="EMBL" id="CM023481">
    <property type="protein sequence ID" value="KAH6946023.1"/>
    <property type="molecule type" value="Genomic_DNA"/>
</dbReference>
<reference evidence="1" key="1">
    <citation type="submission" date="2020-05" db="EMBL/GenBank/DDBJ databases">
        <title>Large-scale comparative analyses of tick genomes elucidate their genetic diversity and vector capacities.</title>
        <authorList>
            <person name="Jia N."/>
            <person name="Wang J."/>
            <person name="Shi W."/>
            <person name="Du L."/>
            <person name="Sun Y."/>
            <person name="Zhan W."/>
            <person name="Jiang J."/>
            <person name="Wang Q."/>
            <person name="Zhang B."/>
            <person name="Ji P."/>
            <person name="Sakyi L.B."/>
            <person name="Cui X."/>
            <person name="Yuan T."/>
            <person name="Jiang B."/>
            <person name="Yang W."/>
            <person name="Lam T.T.-Y."/>
            <person name="Chang Q."/>
            <person name="Ding S."/>
            <person name="Wang X."/>
            <person name="Zhu J."/>
            <person name="Ruan X."/>
            <person name="Zhao L."/>
            <person name="Wei J."/>
            <person name="Que T."/>
            <person name="Du C."/>
            <person name="Cheng J."/>
            <person name="Dai P."/>
            <person name="Han X."/>
            <person name="Huang E."/>
            <person name="Gao Y."/>
            <person name="Liu J."/>
            <person name="Shao H."/>
            <person name="Ye R."/>
            <person name="Li L."/>
            <person name="Wei W."/>
            <person name="Wang X."/>
            <person name="Wang C."/>
            <person name="Yang T."/>
            <person name="Huo Q."/>
            <person name="Li W."/>
            <person name="Guo W."/>
            <person name="Chen H."/>
            <person name="Zhou L."/>
            <person name="Ni X."/>
            <person name="Tian J."/>
            <person name="Zhou Y."/>
            <person name="Sheng Y."/>
            <person name="Liu T."/>
            <person name="Pan Y."/>
            <person name="Xia L."/>
            <person name="Li J."/>
            <person name="Zhao F."/>
            <person name="Cao W."/>
        </authorList>
    </citation>
    <scope>NUCLEOTIDE SEQUENCE</scope>
    <source>
        <strain evidence="1">Hyas-2018</strain>
    </source>
</reference>